<proteinExistence type="inferred from homology"/>
<dbReference type="InterPro" id="IPR016024">
    <property type="entry name" value="ARM-type_fold"/>
</dbReference>
<comment type="similarity">
    <text evidence="1">Belongs to the importin alpha family.</text>
</comment>
<evidence type="ECO:0000313" key="4">
    <source>
        <dbReference type="EMBL" id="AQK40564.1"/>
    </source>
</evidence>
<dbReference type="STRING" id="4577.A0A1D6IXB9"/>
<keyword evidence="3" id="KW-0653">Protein transport</keyword>
<dbReference type="InterPro" id="IPR011989">
    <property type="entry name" value="ARM-like"/>
</dbReference>
<keyword evidence="2" id="KW-0813">Transport</keyword>
<organism evidence="4">
    <name type="scientific">Zea mays</name>
    <name type="common">Maize</name>
    <dbReference type="NCBI Taxonomy" id="4577"/>
    <lineage>
        <taxon>Eukaryota</taxon>
        <taxon>Viridiplantae</taxon>
        <taxon>Streptophyta</taxon>
        <taxon>Embryophyta</taxon>
        <taxon>Tracheophyta</taxon>
        <taxon>Spermatophyta</taxon>
        <taxon>Magnoliopsida</taxon>
        <taxon>Liliopsida</taxon>
        <taxon>Poales</taxon>
        <taxon>Poaceae</taxon>
        <taxon>PACMAD clade</taxon>
        <taxon>Panicoideae</taxon>
        <taxon>Andropogonodae</taxon>
        <taxon>Andropogoneae</taxon>
        <taxon>Tripsacinae</taxon>
        <taxon>Zea</taxon>
    </lineage>
</organism>
<evidence type="ECO:0000256" key="2">
    <source>
        <dbReference type="ARBA" id="ARBA00022448"/>
    </source>
</evidence>
<reference evidence="4" key="1">
    <citation type="submission" date="2015-12" db="EMBL/GenBank/DDBJ databases">
        <title>Update maize B73 reference genome by single molecule sequencing technologies.</title>
        <authorList>
            <consortium name="Maize Genome Sequencing Project"/>
            <person name="Ware D."/>
        </authorList>
    </citation>
    <scope>NUCLEOTIDE SEQUENCE</scope>
    <source>
        <tissue evidence="4">Seedling</tissue>
    </source>
</reference>
<dbReference type="Pfam" id="PF00514">
    <property type="entry name" value="Arm"/>
    <property type="match status" value="1"/>
</dbReference>
<name>A0A1D6IXB9_MAIZE</name>
<accession>A0A1D6IXB9</accession>
<evidence type="ECO:0000256" key="1">
    <source>
        <dbReference type="ARBA" id="ARBA00010394"/>
    </source>
</evidence>
<gene>
    <name evidence="4" type="ORF">ZEAMMB73_Zm00001d024033</name>
</gene>
<dbReference type="SUPFAM" id="SSF48371">
    <property type="entry name" value="ARM repeat"/>
    <property type="match status" value="1"/>
</dbReference>
<dbReference type="PROSITE" id="PS50176">
    <property type="entry name" value="ARM_REPEAT"/>
    <property type="match status" value="1"/>
</dbReference>
<dbReference type="InParanoid" id="A0A1D6IXB9"/>
<dbReference type="AlphaFoldDB" id="A0A1D6IXB9"/>
<dbReference type="GO" id="GO:0015031">
    <property type="term" value="P:protein transport"/>
    <property type="evidence" value="ECO:0007669"/>
    <property type="project" value="UniProtKB-KW"/>
</dbReference>
<protein>
    <submittedName>
        <fullName evidence="4">Importin subunit alpha-6</fullName>
    </submittedName>
</protein>
<dbReference type="Gene3D" id="1.25.10.10">
    <property type="entry name" value="Leucine-rich Repeat Variant"/>
    <property type="match status" value="1"/>
</dbReference>
<dbReference type="PANTHER" id="PTHR23316">
    <property type="entry name" value="IMPORTIN ALPHA"/>
    <property type="match status" value="1"/>
</dbReference>
<sequence length="217" mass="23078">MAHHASPPVFGALASPSFSPRRRYWLPPPTTPPSSSSLVPTAGSTARSLILAFVDARRWPATAVFVHMTPPLALHLSLLGSTALWKPTWPDVLAAPRMPHPTSCSATVEHQHPLPLGETESRASSGRGRDPEAGCGAQEGRGAPIEGVIKPGVVPRFVQFLTREDLSQLQFEAAWALTNIASGTSRNTKVVIDHVIVPTFVKLLASGSDENGFSSAL</sequence>
<dbReference type="SMART" id="SM00185">
    <property type="entry name" value="ARM"/>
    <property type="match status" value="1"/>
</dbReference>
<dbReference type="EMBL" id="CM000786">
    <property type="protein sequence ID" value="AQK40564.1"/>
    <property type="molecule type" value="Genomic_DNA"/>
</dbReference>
<dbReference type="InterPro" id="IPR000225">
    <property type="entry name" value="Armadillo"/>
</dbReference>
<dbReference type="SMR" id="A0A1D6IXB9"/>
<evidence type="ECO:0000256" key="3">
    <source>
        <dbReference type="ARBA" id="ARBA00022927"/>
    </source>
</evidence>